<protein>
    <submittedName>
        <fullName evidence="2">Uncharacterized protein</fullName>
    </submittedName>
</protein>
<feature type="region of interest" description="Disordered" evidence="1">
    <location>
        <begin position="556"/>
        <end position="604"/>
    </location>
</feature>
<feature type="compositionally biased region" description="Basic and acidic residues" evidence="1">
    <location>
        <begin position="659"/>
        <end position="669"/>
    </location>
</feature>
<comment type="caution">
    <text evidence="2">The sequence shown here is derived from an EMBL/GenBank/DDBJ whole genome shotgun (WGS) entry which is preliminary data.</text>
</comment>
<dbReference type="AlphaFoldDB" id="A0A6S7IWM3"/>
<feature type="region of interest" description="Disordered" evidence="1">
    <location>
        <begin position="732"/>
        <end position="782"/>
    </location>
</feature>
<dbReference type="Proteomes" id="UP001152795">
    <property type="component" value="Unassembled WGS sequence"/>
</dbReference>
<feature type="compositionally biased region" description="Polar residues" evidence="1">
    <location>
        <begin position="739"/>
        <end position="759"/>
    </location>
</feature>
<reference evidence="2" key="1">
    <citation type="submission" date="2020-04" db="EMBL/GenBank/DDBJ databases">
        <authorList>
            <person name="Alioto T."/>
            <person name="Alioto T."/>
            <person name="Gomez Garrido J."/>
        </authorList>
    </citation>
    <scope>NUCLEOTIDE SEQUENCE</scope>
    <source>
        <strain evidence="2">A484AB</strain>
    </source>
</reference>
<dbReference type="EMBL" id="CACRXK020012687">
    <property type="protein sequence ID" value="CAB4023795.1"/>
    <property type="molecule type" value="Genomic_DNA"/>
</dbReference>
<keyword evidence="3" id="KW-1185">Reference proteome</keyword>
<name>A0A6S7IWM3_PARCT</name>
<proteinExistence type="predicted"/>
<feature type="compositionally biased region" description="Basic and acidic residues" evidence="1">
    <location>
        <begin position="44"/>
        <end position="115"/>
    </location>
</feature>
<feature type="region of interest" description="Disordered" evidence="1">
    <location>
        <begin position="1"/>
        <end position="210"/>
    </location>
</feature>
<gene>
    <name evidence="2" type="ORF">PACLA_8A056283</name>
</gene>
<organism evidence="2 3">
    <name type="scientific">Paramuricea clavata</name>
    <name type="common">Red gorgonian</name>
    <name type="synonym">Violescent sea-whip</name>
    <dbReference type="NCBI Taxonomy" id="317549"/>
    <lineage>
        <taxon>Eukaryota</taxon>
        <taxon>Metazoa</taxon>
        <taxon>Cnidaria</taxon>
        <taxon>Anthozoa</taxon>
        <taxon>Octocorallia</taxon>
        <taxon>Malacalcyonacea</taxon>
        <taxon>Plexauridae</taxon>
        <taxon>Paramuricea</taxon>
    </lineage>
</organism>
<feature type="compositionally biased region" description="Polar residues" evidence="1">
    <location>
        <begin position="188"/>
        <end position="207"/>
    </location>
</feature>
<feature type="region of interest" description="Disordered" evidence="1">
    <location>
        <begin position="636"/>
        <end position="669"/>
    </location>
</feature>
<evidence type="ECO:0000313" key="2">
    <source>
        <dbReference type="EMBL" id="CAB4023795.1"/>
    </source>
</evidence>
<evidence type="ECO:0000313" key="3">
    <source>
        <dbReference type="Proteomes" id="UP001152795"/>
    </source>
</evidence>
<accession>A0A6S7IWM3</accession>
<evidence type="ECO:0000256" key="1">
    <source>
        <dbReference type="SAM" id="MobiDB-lite"/>
    </source>
</evidence>
<sequence length="839" mass="93427">MEGTKVNKGPQGNNRRFVRNRRDDNSFNHPMEGKVNSVKPRYSSVDHTKHVEMKPGMDVLKQDDGNKQENKSNFKGKDGHFHGGKDGHYHGQKENRTNIKHDDRRKFNFPKEKSNTRHPRSYSRNQSKGNEAHDEARTRKQPSKNESVVSKRNDNANMSSTPQHLKPAVHVQPLQQVSEKTGVRPTVGLNSSTLQTTDSSVRTSNQAGAEGCQDVSNVGYTKEVSYQRSASQQTLPKQATSTMVHTIPGKVEGTQTTDRTKQNFQAPVLLHQIPLNQMNPVFPTEARSLADLNTSGLGTYLSSSICSSFVPQKDLLKSQSNPPANQNMLQDGCLLPAQLAMAQGQQNNIPPKFLTEQNLVPLHDRSQDSQSRAMHNNVKQPLLGHSQNSFQMPHDQLEEATGVKNNTEMVETRDPLHENHMVKNQKCQETTTDLSNQVFQMKETQQIHAKPDQLLNEAQQYDVVNPNNMKTNNTSLNNHMVKNQKCNEKLFLSSQLPHDQLLNEAQHFDVENPSNMKNNPTTLNNHLLKTQKCNETTVLSNQAAHDQLLNEKQQFDVGNPNKMPLAPSQDTYKKDENFDARLVSPRRSKDLDKQTLGSPPPILRNLAPHVGLQGECATALMKNPPFSLESTNTRTYRNFTDQPEDGKERLPTGKMSGFSREDKSTRSGMTSEKEIIVNNVAQLNRAQGLQEPSLTNTNSDVQTNSLVNPNYREIPKLSTSLKTDGFPVSETKETVSARCPTTTDKTSQLTKVELQSTSSGKGGYEKNDPPLLDGDVENNQVHGGVFPHGPFLPNPFLSHSLLTHRQAIPSAFVYPSRVGIPGSHSGFTDVAQHAGNNPG</sequence>